<dbReference type="EMBL" id="SRRZ01000033">
    <property type="protein sequence ID" value="NQE34500.1"/>
    <property type="molecule type" value="Genomic_DNA"/>
</dbReference>
<dbReference type="InterPro" id="IPR010802">
    <property type="entry name" value="DUF1400"/>
</dbReference>
<dbReference type="Pfam" id="PF07176">
    <property type="entry name" value="DUF1400"/>
    <property type="match status" value="1"/>
</dbReference>
<dbReference type="Gene3D" id="3.40.50.1820">
    <property type="entry name" value="alpha/beta hydrolase"/>
    <property type="match status" value="1"/>
</dbReference>
<evidence type="ECO:0000313" key="6">
    <source>
        <dbReference type="EMBL" id="NQE34500.1"/>
    </source>
</evidence>
<dbReference type="InterPro" id="IPR029058">
    <property type="entry name" value="AB_hydrolase_fold"/>
</dbReference>
<keyword evidence="7" id="KW-1185">Reference proteome</keyword>
<dbReference type="RefSeq" id="WP_172187109.1">
    <property type="nucleotide sequence ID" value="NZ_CAWPPK010000245.1"/>
</dbReference>
<feature type="chain" id="PRO_5047505215" description="DUF1400 domain-containing protein" evidence="4">
    <location>
        <begin position="27"/>
        <end position="553"/>
    </location>
</feature>
<name>A0ABX2CY31_9CYAN</name>
<protein>
    <recommendedName>
        <fullName evidence="5">DUF1400 domain-containing protein</fullName>
    </recommendedName>
</protein>
<keyword evidence="4" id="KW-0732">Signal</keyword>
<dbReference type="Proteomes" id="UP000702425">
    <property type="component" value="Unassembled WGS sequence"/>
</dbReference>
<feature type="domain" description="DUF1400" evidence="5">
    <location>
        <begin position="35"/>
        <end position="160"/>
    </location>
</feature>
<keyword evidence="3" id="KW-0443">Lipid metabolism</keyword>
<evidence type="ECO:0000256" key="4">
    <source>
        <dbReference type="SAM" id="SignalP"/>
    </source>
</evidence>
<gene>
    <name evidence="6" type="ORF">E5S67_02226</name>
</gene>
<dbReference type="SUPFAM" id="SSF53474">
    <property type="entry name" value="alpha/beta-Hydrolases"/>
    <property type="match status" value="1"/>
</dbReference>
<evidence type="ECO:0000256" key="1">
    <source>
        <dbReference type="ARBA" id="ARBA00022801"/>
    </source>
</evidence>
<keyword evidence="1" id="KW-0378">Hydrolase</keyword>
<dbReference type="PANTHER" id="PTHR10272:SF13">
    <property type="entry name" value="POLY(ETHYLENE TEREPHTHALATE) HYDROLASE"/>
    <property type="match status" value="1"/>
</dbReference>
<proteinExistence type="predicted"/>
<feature type="signal peptide" evidence="4">
    <location>
        <begin position="1"/>
        <end position="26"/>
    </location>
</feature>
<evidence type="ECO:0000259" key="5">
    <source>
        <dbReference type="Pfam" id="PF07176"/>
    </source>
</evidence>
<comment type="caution">
    <text evidence="6">The sequence shown here is derived from an EMBL/GenBank/DDBJ whole genome shotgun (WGS) entry which is preliminary data.</text>
</comment>
<dbReference type="Pfam" id="PF03403">
    <property type="entry name" value="PAF-AH_p_II"/>
    <property type="match status" value="1"/>
</dbReference>
<keyword evidence="2" id="KW-0442">Lipid degradation</keyword>
<evidence type="ECO:0000313" key="7">
    <source>
        <dbReference type="Proteomes" id="UP000702425"/>
    </source>
</evidence>
<evidence type="ECO:0000256" key="3">
    <source>
        <dbReference type="ARBA" id="ARBA00023098"/>
    </source>
</evidence>
<dbReference type="PANTHER" id="PTHR10272">
    <property type="entry name" value="PLATELET-ACTIVATING FACTOR ACETYLHYDROLASE"/>
    <property type="match status" value="1"/>
</dbReference>
<reference evidence="6 7" key="1">
    <citation type="journal article" date="2020" name="Sci. Rep.">
        <title>A novel cyanobacterial geosmin producer, revising GeoA distribution and dispersion patterns in Bacteria.</title>
        <authorList>
            <person name="Churro C."/>
            <person name="Semedo-Aguiar A.P."/>
            <person name="Silva A.D."/>
            <person name="Pereira-Leal J.B."/>
            <person name="Leite R.B."/>
        </authorList>
    </citation>
    <scope>NUCLEOTIDE SEQUENCE [LARGE SCALE GENOMIC DNA]</scope>
    <source>
        <strain evidence="6 7">IPMA8</strain>
    </source>
</reference>
<sequence>MSIRPAFRWFSSVASVLGSIAMGTFSAVTSTVKPAETVVVVRKGILELSISVADLRELAETGKVPEKLQAYANLLSSEQRSQIFRALQAKIPLNVVGLSNLLNTGIGTAILTDLTTVIPRRDGAGVEALRSALVLGAKAPEGLSVLSFIESYPSSRLVVDLDRAFAVLGNLNVSFWQTQRFMTAIAPQLAAVKPALNLPFDPSQRGPNCVRVRALDLNDSARNRPIPVDVYWSRAATADKPTIVFSHGLGSVRTDLRYLAEHLASHGYVVAALEHPGSNETNTNAAIAGKSPLLAPQEFLDRPKDISFVLDELTKLNQTDDNLQGKIAIDRSVIIGYSFGGATALSLAGAELQLSGLKQRCQGDLMGFSLGEGIQCAAAALPAERYQLRDARIKRAIAMNPIASLLFGETGLSAIQIPTLIVASSADKTTPALAEQIACFPKIPSPKWLVGFVGGTHLSVKDPSTTLDQVRRPSTGITGDELVGDQAVSIRNYIKAVSLATAAQLTAEADKYAVFLTSEYAQFASTPAIPVRLVTEISPEINAVVQTFIQGNK</sequence>
<evidence type="ECO:0000256" key="2">
    <source>
        <dbReference type="ARBA" id="ARBA00022963"/>
    </source>
</evidence>
<organism evidence="6 7">
    <name type="scientific">Microcoleus asticus IPMA8</name>
    <dbReference type="NCBI Taxonomy" id="2563858"/>
    <lineage>
        <taxon>Bacteria</taxon>
        <taxon>Bacillati</taxon>
        <taxon>Cyanobacteriota</taxon>
        <taxon>Cyanophyceae</taxon>
        <taxon>Oscillatoriophycideae</taxon>
        <taxon>Oscillatoriales</taxon>
        <taxon>Microcoleaceae</taxon>
        <taxon>Microcoleus</taxon>
        <taxon>Microcoleus asticus</taxon>
    </lineage>
</organism>
<accession>A0ABX2CY31</accession>